<dbReference type="AlphaFoldDB" id="H6KYY2"/>
<feature type="transmembrane region" description="Helical" evidence="1">
    <location>
        <begin position="6"/>
        <end position="26"/>
    </location>
</feature>
<evidence type="ECO:0000313" key="3">
    <source>
        <dbReference type="Proteomes" id="UP000007519"/>
    </source>
</evidence>
<dbReference type="EMBL" id="CP002831">
    <property type="protein sequence ID" value="AFC23266.1"/>
    <property type="molecule type" value="Genomic_DNA"/>
</dbReference>
<dbReference type="HOGENOM" id="CLU_730946_0_0_10"/>
<gene>
    <name evidence="2" type="ordered locus">SGRA_0527</name>
</gene>
<dbReference type="OrthoDB" id="246859at2"/>
<keyword evidence="1" id="KW-0812">Transmembrane</keyword>
<reference evidence="2 3" key="1">
    <citation type="journal article" date="2012" name="Stand. Genomic Sci.">
        <title>Complete genome sequencing and analysis of Saprospira grandis str. Lewin, a predatory marine bacterium.</title>
        <authorList>
            <person name="Saw J.H."/>
            <person name="Yuryev A."/>
            <person name="Kanbe M."/>
            <person name="Hou S."/>
            <person name="Young A.G."/>
            <person name="Aizawa S."/>
            <person name="Alam M."/>
        </authorList>
    </citation>
    <scope>NUCLEOTIDE SEQUENCE [LARGE SCALE GENOMIC DNA]</scope>
    <source>
        <strain evidence="2 3">Lewin</strain>
    </source>
</reference>
<sequence length="335" mass="38048">MPEIYIYLGFALAAYSVIGNDVIQTLGTFISSNEKRPWWVLWLFAGGILTVTLLYGWYTHGGDVSYGRLIGDPDKFNLENPKYPFIQDMSWWYILPPLVLLVVTRLGIPVSTSFLILTFFLPKGLTPMIIKSLIGYGVAFGTGLVFYLLVSRFTERYFLRNPEISKKSQIVWTVLQWGSTGFLWTQWLIQDFANIYVYLPRQISALEMTLSLGWLLLLLGYIFKKQGGAIQGIIKSKTNTSDIRSATFVDCIYGVVLYFFKELNRVPMSTTWVFLGLLAGREYGIRIAVEGRADGNMHRMVFRDIGKAALGLVISVVLVWAIHVIKTGELWMDIT</sequence>
<feature type="transmembrane region" description="Helical" evidence="1">
    <location>
        <begin position="305"/>
        <end position="325"/>
    </location>
</feature>
<evidence type="ECO:0008006" key="4">
    <source>
        <dbReference type="Google" id="ProtNLM"/>
    </source>
</evidence>
<feature type="transmembrane region" description="Helical" evidence="1">
    <location>
        <begin position="133"/>
        <end position="150"/>
    </location>
</feature>
<proteinExistence type="predicted"/>
<name>H6KYY2_SAPGL</name>
<organism evidence="2 3">
    <name type="scientific">Saprospira grandis (strain Lewin)</name>
    <dbReference type="NCBI Taxonomy" id="984262"/>
    <lineage>
        <taxon>Bacteria</taxon>
        <taxon>Pseudomonadati</taxon>
        <taxon>Bacteroidota</taxon>
        <taxon>Saprospiria</taxon>
        <taxon>Saprospirales</taxon>
        <taxon>Saprospiraceae</taxon>
        <taxon>Saprospira</taxon>
    </lineage>
</organism>
<keyword evidence="1" id="KW-1133">Transmembrane helix</keyword>
<dbReference type="STRING" id="984262.SGRA_0527"/>
<evidence type="ECO:0000313" key="2">
    <source>
        <dbReference type="EMBL" id="AFC23266.1"/>
    </source>
</evidence>
<protein>
    <recommendedName>
        <fullName evidence="4">Phosphate/sulfate permease</fullName>
    </recommendedName>
</protein>
<dbReference type="KEGG" id="sgn:SGRA_0527"/>
<feature type="transmembrane region" description="Helical" evidence="1">
    <location>
        <begin position="91"/>
        <end position="121"/>
    </location>
</feature>
<evidence type="ECO:0000256" key="1">
    <source>
        <dbReference type="SAM" id="Phobius"/>
    </source>
</evidence>
<feature type="transmembrane region" description="Helical" evidence="1">
    <location>
        <begin position="203"/>
        <end position="223"/>
    </location>
</feature>
<keyword evidence="1" id="KW-0472">Membrane</keyword>
<dbReference type="eggNOG" id="COG0683">
    <property type="taxonomic scope" value="Bacteria"/>
</dbReference>
<feature type="transmembrane region" description="Helical" evidence="1">
    <location>
        <begin position="38"/>
        <end position="58"/>
    </location>
</feature>
<keyword evidence="3" id="KW-1185">Reference proteome</keyword>
<dbReference type="Proteomes" id="UP000007519">
    <property type="component" value="Chromosome"/>
</dbReference>
<accession>H6KYY2</accession>
<dbReference type="RefSeq" id="WP_014373510.1">
    <property type="nucleotide sequence ID" value="NC_016940.1"/>
</dbReference>